<protein>
    <submittedName>
        <fullName evidence="1">Uncharacterized protein</fullName>
    </submittedName>
</protein>
<dbReference type="Proteomes" id="UP000337909">
    <property type="component" value="Unassembled WGS sequence"/>
</dbReference>
<name>A0A5E7BMH6_PSEFL</name>
<gene>
    <name evidence="1" type="ORF">PS691_01993</name>
</gene>
<dbReference type="EMBL" id="CABVHQ010000015">
    <property type="protein sequence ID" value="VVN92660.1"/>
    <property type="molecule type" value="Genomic_DNA"/>
</dbReference>
<sequence>MDVNDNGCFLNKRAALEFIASKLAPTKGTRPDQKIAAFGSSYGGIVYIRESQAGGQK</sequence>
<evidence type="ECO:0000313" key="2">
    <source>
        <dbReference type="Proteomes" id="UP000337909"/>
    </source>
</evidence>
<organism evidence="1 2">
    <name type="scientific">Pseudomonas fluorescens</name>
    <dbReference type="NCBI Taxonomy" id="294"/>
    <lineage>
        <taxon>Bacteria</taxon>
        <taxon>Pseudomonadati</taxon>
        <taxon>Pseudomonadota</taxon>
        <taxon>Gammaproteobacteria</taxon>
        <taxon>Pseudomonadales</taxon>
        <taxon>Pseudomonadaceae</taxon>
        <taxon>Pseudomonas</taxon>
    </lineage>
</organism>
<accession>A0A5E7BMH6</accession>
<dbReference type="AlphaFoldDB" id="A0A5E7BMH6"/>
<evidence type="ECO:0000313" key="1">
    <source>
        <dbReference type="EMBL" id="VVN92660.1"/>
    </source>
</evidence>
<proteinExistence type="predicted"/>
<reference evidence="1 2" key="1">
    <citation type="submission" date="2019-09" db="EMBL/GenBank/DDBJ databases">
        <authorList>
            <person name="Chandra G."/>
            <person name="Truman W A."/>
        </authorList>
    </citation>
    <scope>NUCLEOTIDE SEQUENCE [LARGE SCALE GENOMIC DNA]</scope>
    <source>
        <strain evidence="1">PS691</strain>
    </source>
</reference>